<feature type="compositionally biased region" description="Polar residues" evidence="7">
    <location>
        <begin position="180"/>
        <end position="209"/>
    </location>
</feature>
<sequence length="338" mass="33929">MQPYVFLALLGSVAVDAALAPRADCAPSFNGQFQVTVAKTNKRDLEKRDCSNPNALLLTLNNGILKDAKGRTGYIASNFQWQFDNPPQANALVTSGFSACDNALGLKGSTTFWQCLSGDFYNLYDRNWAPQCQPVELVILPCGGSSAGHSNKGSGAEGGSGGSGASGVNQAVTAISDGQPQAPISQKTDGQPQVPPVTQISDGQPQGPTGSPAPPVTQISDGQPQGPTGSPAPPVTQISDGQPQGPTGSPAPPVTQISDGQPQGPTGSPAPPVTQISDGQPQVPTGSAKPPVAPVGTGTGVPSSPSFAPTQPPISGSSKVIPGLSVAVAVALVGMVAL</sequence>
<keyword evidence="5" id="KW-0677">Repeat</keyword>
<feature type="region of interest" description="Disordered" evidence="7">
    <location>
        <begin position="180"/>
        <end position="319"/>
    </location>
</feature>
<name>A0A2T4B8D5_9HYPO</name>
<dbReference type="Proteomes" id="UP000241546">
    <property type="component" value="Unassembled WGS sequence"/>
</dbReference>
<evidence type="ECO:0000256" key="1">
    <source>
        <dbReference type="ARBA" id="ARBA00004191"/>
    </source>
</evidence>
<dbReference type="InterPro" id="IPR000420">
    <property type="entry name" value="Yeast_PIR_rpt"/>
</dbReference>
<feature type="signal peptide" evidence="8">
    <location>
        <begin position="1"/>
        <end position="25"/>
    </location>
</feature>
<organism evidence="10 11">
    <name type="scientific">Trichoderma citrinoviride</name>
    <dbReference type="NCBI Taxonomy" id="58853"/>
    <lineage>
        <taxon>Eukaryota</taxon>
        <taxon>Fungi</taxon>
        <taxon>Dikarya</taxon>
        <taxon>Ascomycota</taxon>
        <taxon>Pezizomycotina</taxon>
        <taxon>Sordariomycetes</taxon>
        <taxon>Hypocreomycetidae</taxon>
        <taxon>Hypocreales</taxon>
        <taxon>Hypocreaceae</taxon>
        <taxon>Trichoderma</taxon>
    </lineage>
</organism>
<feature type="compositionally biased region" description="Polar residues" evidence="7">
    <location>
        <begin position="217"/>
        <end position="228"/>
    </location>
</feature>
<feature type="compositionally biased region" description="Gly residues" evidence="7">
    <location>
        <begin position="155"/>
        <end position="165"/>
    </location>
</feature>
<feature type="compositionally biased region" description="Polar residues" evidence="7">
    <location>
        <begin position="236"/>
        <end position="247"/>
    </location>
</feature>
<dbReference type="PANTHER" id="PTHR47254">
    <property type="entry name" value="CELL WALL MANNOPROTEIN CIS3-RELATED"/>
    <property type="match status" value="1"/>
</dbReference>
<dbReference type="InterPro" id="IPR054508">
    <property type="entry name" value="PIR1-like_C"/>
</dbReference>
<proteinExistence type="inferred from homology"/>
<dbReference type="AlphaFoldDB" id="A0A2T4B8D5"/>
<evidence type="ECO:0000313" key="10">
    <source>
        <dbReference type="EMBL" id="PTB65586.1"/>
    </source>
</evidence>
<evidence type="ECO:0000256" key="2">
    <source>
        <dbReference type="ARBA" id="ARBA00022512"/>
    </source>
</evidence>
<dbReference type="RefSeq" id="XP_024748906.1">
    <property type="nucleotide sequence ID" value="XM_024897202.1"/>
</dbReference>
<keyword evidence="4 8" id="KW-0732">Signal</keyword>
<dbReference type="GO" id="GO:0005199">
    <property type="term" value="F:structural constituent of cell wall"/>
    <property type="evidence" value="ECO:0007669"/>
    <property type="project" value="InterPro"/>
</dbReference>
<evidence type="ECO:0000256" key="3">
    <source>
        <dbReference type="ARBA" id="ARBA00022525"/>
    </source>
</evidence>
<dbReference type="GO" id="GO:0031505">
    <property type="term" value="P:fungal-type cell wall organization"/>
    <property type="evidence" value="ECO:0007669"/>
    <property type="project" value="UniProtKB-ARBA"/>
</dbReference>
<feature type="region of interest" description="Disordered" evidence="7">
    <location>
        <begin position="148"/>
        <end position="168"/>
    </location>
</feature>
<dbReference type="EMBL" id="KZ680214">
    <property type="protein sequence ID" value="PTB65586.1"/>
    <property type="molecule type" value="Genomic_DNA"/>
</dbReference>
<feature type="compositionally biased region" description="Polar residues" evidence="7">
    <location>
        <begin position="300"/>
        <end position="318"/>
    </location>
</feature>
<evidence type="ECO:0000256" key="5">
    <source>
        <dbReference type="ARBA" id="ARBA00022737"/>
    </source>
</evidence>
<protein>
    <submittedName>
        <fullName evidence="10">Cell wall protein</fullName>
    </submittedName>
</protein>
<dbReference type="Pfam" id="PF00399">
    <property type="entry name" value="PIR"/>
    <property type="match status" value="1"/>
</dbReference>
<evidence type="ECO:0000259" key="9">
    <source>
        <dbReference type="Pfam" id="PF22799"/>
    </source>
</evidence>
<comment type="similarity">
    <text evidence="6">Belongs to the PIR protein family.</text>
</comment>
<reference evidence="11" key="1">
    <citation type="submission" date="2016-07" db="EMBL/GenBank/DDBJ databases">
        <title>Multiple horizontal gene transfer events from other fungi enriched the ability of initially mycotrophic Trichoderma (Ascomycota) to feed on dead plant biomass.</title>
        <authorList>
            <consortium name="DOE Joint Genome Institute"/>
            <person name="Atanasova L."/>
            <person name="Chenthamara K."/>
            <person name="Zhang J."/>
            <person name="Grujic M."/>
            <person name="Henrissat B."/>
            <person name="Kuo A."/>
            <person name="Aerts A."/>
            <person name="Salamov A."/>
            <person name="Lipzen A."/>
            <person name="Labutti K."/>
            <person name="Barry K."/>
            <person name="Miao Y."/>
            <person name="Rahimi M.J."/>
            <person name="Shen Q."/>
            <person name="Grigoriev I.V."/>
            <person name="Kubicek C.P."/>
            <person name="Druzhinina I.S."/>
        </authorList>
    </citation>
    <scope>NUCLEOTIDE SEQUENCE [LARGE SCALE GENOMIC DNA]</scope>
    <source>
        <strain evidence="11">TUCIM 6016</strain>
    </source>
</reference>
<accession>A0A2T4B8D5</accession>
<feature type="compositionally biased region" description="Polar residues" evidence="7">
    <location>
        <begin position="274"/>
        <end position="285"/>
    </location>
</feature>
<evidence type="ECO:0000256" key="6">
    <source>
        <dbReference type="ARBA" id="ARBA00038219"/>
    </source>
</evidence>
<dbReference type="PANTHER" id="PTHR47254:SF1">
    <property type="entry name" value="CELL WALL MANNOPROTEIN CIS3-RELATED"/>
    <property type="match status" value="1"/>
</dbReference>
<keyword evidence="2" id="KW-0134">Cell wall</keyword>
<feature type="compositionally biased region" description="Polar residues" evidence="7">
    <location>
        <begin position="255"/>
        <end position="266"/>
    </location>
</feature>
<dbReference type="Pfam" id="PF22799">
    <property type="entry name" value="PIR1-like_C"/>
    <property type="match status" value="1"/>
</dbReference>
<dbReference type="GO" id="GO:0009277">
    <property type="term" value="C:fungal-type cell wall"/>
    <property type="evidence" value="ECO:0007669"/>
    <property type="project" value="TreeGrafter"/>
</dbReference>
<keyword evidence="3" id="KW-0964">Secreted</keyword>
<dbReference type="GeneID" id="36605320"/>
<feature type="domain" description="Cell wall mannoprotein PIR1-like C-terminal" evidence="9">
    <location>
        <begin position="63"/>
        <end position="135"/>
    </location>
</feature>
<dbReference type="InterPro" id="IPR051153">
    <property type="entry name" value="Yeast_CWMannoprotein_PIR"/>
</dbReference>
<evidence type="ECO:0000256" key="8">
    <source>
        <dbReference type="SAM" id="SignalP"/>
    </source>
</evidence>
<evidence type="ECO:0000256" key="7">
    <source>
        <dbReference type="SAM" id="MobiDB-lite"/>
    </source>
</evidence>
<evidence type="ECO:0000313" key="11">
    <source>
        <dbReference type="Proteomes" id="UP000241546"/>
    </source>
</evidence>
<evidence type="ECO:0000256" key="4">
    <source>
        <dbReference type="ARBA" id="ARBA00022729"/>
    </source>
</evidence>
<feature type="chain" id="PRO_5015591736" evidence="8">
    <location>
        <begin position="26"/>
        <end position="338"/>
    </location>
</feature>
<gene>
    <name evidence="10" type="ORF">BBK36DRAFT_1202155</name>
</gene>
<keyword evidence="11" id="KW-1185">Reference proteome</keyword>
<comment type="subcellular location">
    <subcellularLocation>
        <location evidence="1">Secreted</location>
        <location evidence="1">Cell wall</location>
    </subcellularLocation>
</comment>
<dbReference type="OrthoDB" id="5415592at2759"/>